<dbReference type="Proteomes" id="UP000051672">
    <property type="component" value="Unassembled WGS sequence"/>
</dbReference>
<accession>A0A0R2AXY0</accession>
<evidence type="ECO:0000313" key="2">
    <source>
        <dbReference type="Proteomes" id="UP000051672"/>
    </source>
</evidence>
<organism evidence="1 2">
    <name type="scientific">Lacticaseibacillus brantae DSM 23927</name>
    <dbReference type="NCBI Taxonomy" id="1423727"/>
    <lineage>
        <taxon>Bacteria</taxon>
        <taxon>Bacillati</taxon>
        <taxon>Bacillota</taxon>
        <taxon>Bacilli</taxon>
        <taxon>Lactobacillales</taxon>
        <taxon>Lactobacillaceae</taxon>
        <taxon>Lacticaseibacillus</taxon>
    </lineage>
</organism>
<reference evidence="1 2" key="1">
    <citation type="journal article" date="2015" name="Genome Announc.">
        <title>Expanding the biotechnology potential of lactobacilli through comparative genomics of 213 strains and associated genera.</title>
        <authorList>
            <person name="Sun Z."/>
            <person name="Harris H.M."/>
            <person name="McCann A."/>
            <person name="Guo C."/>
            <person name="Argimon S."/>
            <person name="Zhang W."/>
            <person name="Yang X."/>
            <person name="Jeffery I.B."/>
            <person name="Cooney J.C."/>
            <person name="Kagawa T.F."/>
            <person name="Liu W."/>
            <person name="Song Y."/>
            <person name="Salvetti E."/>
            <person name="Wrobel A."/>
            <person name="Rasinkangas P."/>
            <person name="Parkhill J."/>
            <person name="Rea M.C."/>
            <person name="O'Sullivan O."/>
            <person name="Ritari J."/>
            <person name="Douillard F.P."/>
            <person name="Paul Ross R."/>
            <person name="Yang R."/>
            <person name="Briner A.E."/>
            <person name="Felis G.E."/>
            <person name="de Vos W.M."/>
            <person name="Barrangou R."/>
            <person name="Klaenhammer T.R."/>
            <person name="Caufield P.W."/>
            <person name="Cui Y."/>
            <person name="Zhang H."/>
            <person name="O'Toole P.W."/>
        </authorList>
    </citation>
    <scope>NUCLEOTIDE SEQUENCE [LARGE SCALE GENOMIC DNA]</scope>
    <source>
        <strain evidence="1 2">DSM 23927</strain>
    </source>
</reference>
<sequence length="86" mass="9398">MEKDQLHLGDSVICHVQEDMAEAFTGTIEKAYVNSALLSITDYQAIDKPNVAELNEKIIVNFKGMDQNLGGGSGQTLAELAEEKEK</sequence>
<dbReference type="RefSeq" id="WP_057895086.1">
    <property type="nucleotide sequence ID" value="NZ_AYZQ01000005.1"/>
</dbReference>
<evidence type="ECO:0000313" key="1">
    <source>
        <dbReference type="EMBL" id="KRM71330.1"/>
    </source>
</evidence>
<dbReference type="PATRIC" id="fig|1423727.3.peg.1835"/>
<dbReference type="STRING" id="1423727.FC34_GL001810"/>
<dbReference type="AlphaFoldDB" id="A0A0R2AXY0"/>
<evidence type="ECO:0008006" key="3">
    <source>
        <dbReference type="Google" id="ProtNLM"/>
    </source>
</evidence>
<keyword evidence="2" id="KW-1185">Reference proteome</keyword>
<comment type="caution">
    <text evidence="1">The sequence shown here is derived from an EMBL/GenBank/DDBJ whole genome shotgun (WGS) entry which is preliminary data.</text>
</comment>
<dbReference type="EMBL" id="AYZQ01000005">
    <property type="protein sequence ID" value="KRM71330.1"/>
    <property type="molecule type" value="Genomic_DNA"/>
</dbReference>
<name>A0A0R2AXY0_9LACO</name>
<protein>
    <recommendedName>
        <fullName evidence="3">DUF2187 domain-containing protein</fullName>
    </recommendedName>
</protein>
<gene>
    <name evidence="1" type="ORF">FC34_GL001810</name>
</gene>
<proteinExistence type="predicted"/>
<dbReference type="OrthoDB" id="2247035at2"/>